<evidence type="ECO:0000313" key="2">
    <source>
        <dbReference type="EMBL" id="GFS54265.1"/>
    </source>
</evidence>
<reference evidence="3" key="1">
    <citation type="submission" date="2020-08" db="EMBL/GenBank/DDBJ databases">
        <title>Multicomponent nature underlies the extraordinary mechanical properties of spider dragline silk.</title>
        <authorList>
            <person name="Kono N."/>
            <person name="Nakamura H."/>
            <person name="Mori M."/>
            <person name="Yoshida Y."/>
            <person name="Ohtoshi R."/>
            <person name="Malay A.D."/>
            <person name="Moran D.A.P."/>
            <person name="Tomita M."/>
            <person name="Numata K."/>
            <person name="Arakawa K."/>
        </authorList>
    </citation>
    <scope>NUCLEOTIDE SEQUENCE</scope>
</reference>
<dbReference type="PANTHER" id="PTHR11485">
    <property type="entry name" value="TRANSFERRIN"/>
    <property type="match status" value="1"/>
</dbReference>
<feature type="non-terminal residue" evidence="3">
    <location>
        <position position="1"/>
    </location>
</feature>
<dbReference type="SUPFAM" id="SSF53850">
    <property type="entry name" value="Periplasmic binding protein-like II"/>
    <property type="match status" value="1"/>
</dbReference>
<dbReference type="PROSITE" id="PS51408">
    <property type="entry name" value="TRANSFERRIN_LIKE_4"/>
    <property type="match status" value="1"/>
</dbReference>
<organism evidence="3 4">
    <name type="scientific">Nephila pilipes</name>
    <name type="common">Giant wood spider</name>
    <name type="synonym">Nephila maculata</name>
    <dbReference type="NCBI Taxonomy" id="299642"/>
    <lineage>
        <taxon>Eukaryota</taxon>
        <taxon>Metazoa</taxon>
        <taxon>Ecdysozoa</taxon>
        <taxon>Arthropoda</taxon>
        <taxon>Chelicerata</taxon>
        <taxon>Arachnida</taxon>
        <taxon>Araneae</taxon>
        <taxon>Araneomorphae</taxon>
        <taxon>Entelegynae</taxon>
        <taxon>Araneoidea</taxon>
        <taxon>Nephilidae</taxon>
        <taxon>Nephila</taxon>
    </lineage>
</organism>
<evidence type="ECO:0000313" key="4">
    <source>
        <dbReference type="Proteomes" id="UP000887013"/>
    </source>
</evidence>
<gene>
    <name evidence="3" type="primary">NCL1_27667</name>
    <name evidence="2" type="ORF">NPIL_225341</name>
    <name evidence="3" type="ORF">NPIL_92881</name>
</gene>
<dbReference type="GO" id="GO:0005615">
    <property type="term" value="C:extracellular space"/>
    <property type="evidence" value="ECO:0007669"/>
    <property type="project" value="TreeGrafter"/>
</dbReference>
<evidence type="ECO:0000313" key="3">
    <source>
        <dbReference type="EMBL" id="GFT71741.1"/>
    </source>
</evidence>
<accession>A0A8X6PJN1</accession>
<evidence type="ECO:0000259" key="1">
    <source>
        <dbReference type="PROSITE" id="PS51408"/>
    </source>
</evidence>
<dbReference type="GO" id="GO:0055037">
    <property type="term" value="C:recycling endosome"/>
    <property type="evidence" value="ECO:0007669"/>
    <property type="project" value="TreeGrafter"/>
</dbReference>
<dbReference type="EMBL" id="BMAW01046225">
    <property type="protein sequence ID" value="GFS54265.1"/>
    <property type="molecule type" value="Genomic_DNA"/>
</dbReference>
<dbReference type="OrthoDB" id="9981115at2759"/>
<keyword evidence="4" id="KW-1185">Reference proteome</keyword>
<dbReference type="InterPro" id="IPR001156">
    <property type="entry name" value="Transferrin-like_dom"/>
</dbReference>
<dbReference type="AlphaFoldDB" id="A0A8X6PJN1"/>
<dbReference type="Proteomes" id="UP000887013">
    <property type="component" value="Unassembled WGS sequence"/>
</dbReference>
<name>A0A8X6PJN1_NEPPI</name>
<dbReference type="PANTHER" id="PTHR11485:SF57">
    <property type="entry name" value="TRANSFERRIN"/>
    <property type="match status" value="1"/>
</dbReference>
<sequence>DFLYSVRKTRRGCEGNSNGVAAICVTSPEEKKKCQDYAKAAEAQDLFPDISCIETISKAACMEHMKEDNAQLLVLDGGDVYKAGK</sequence>
<proteinExistence type="predicted"/>
<dbReference type="GO" id="GO:0006826">
    <property type="term" value="P:iron ion transport"/>
    <property type="evidence" value="ECO:0007669"/>
    <property type="project" value="TreeGrafter"/>
</dbReference>
<dbReference type="EMBL" id="BMAW01116714">
    <property type="protein sequence ID" value="GFT71741.1"/>
    <property type="molecule type" value="Genomic_DNA"/>
</dbReference>
<protein>
    <submittedName>
        <fullName evidence="3">Transferrin</fullName>
    </submittedName>
</protein>
<dbReference type="Pfam" id="PF00405">
    <property type="entry name" value="Transferrin"/>
    <property type="match status" value="1"/>
</dbReference>
<feature type="domain" description="Transferrin-like" evidence="1">
    <location>
        <begin position="21"/>
        <end position="85"/>
    </location>
</feature>
<dbReference type="GO" id="GO:0005769">
    <property type="term" value="C:early endosome"/>
    <property type="evidence" value="ECO:0007669"/>
    <property type="project" value="TreeGrafter"/>
</dbReference>
<dbReference type="GO" id="GO:0005886">
    <property type="term" value="C:plasma membrane"/>
    <property type="evidence" value="ECO:0007669"/>
    <property type="project" value="TreeGrafter"/>
</dbReference>
<dbReference type="Gene3D" id="3.40.190.10">
    <property type="entry name" value="Periplasmic binding protein-like II"/>
    <property type="match status" value="1"/>
</dbReference>
<comment type="caution">
    <text evidence="3">The sequence shown here is derived from an EMBL/GenBank/DDBJ whole genome shotgun (WGS) entry which is preliminary data.</text>
</comment>